<evidence type="ECO:0000256" key="11">
    <source>
        <dbReference type="ARBA" id="ARBA00032636"/>
    </source>
</evidence>
<keyword evidence="13" id="KW-1185">Reference proteome</keyword>
<name>A0ABS8PF82_9PSEU</name>
<comment type="cofactor">
    <cofactor evidence="1">
        <name>Mn(2+)</name>
        <dbReference type="ChEBI" id="CHEBI:29035"/>
    </cofactor>
</comment>
<keyword evidence="6" id="KW-0479">Metal-binding</keyword>
<evidence type="ECO:0000256" key="4">
    <source>
        <dbReference type="ARBA" id="ARBA00011738"/>
    </source>
</evidence>
<evidence type="ECO:0000313" key="13">
    <source>
        <dbReference type="Proteomes" id="UP001199469"/>
    </source>
</evidence>
<dbReference type="RefSeq" id="WP_230738812.1">
    <property type="nucleotide sequence ID" value="NZ_JAJNDB010000007.1"/>
</dbReference>
<dbReference type="NCBIfam" id="NF006200">
    <property type="entry name" value="PRK08326.1-3"/>
    <property type="match status" value="1"/>
</dbReference>
<evidence type="ECO:0000256" key="3">
    <source>
        <dbReference type="ARBA" id="ARBA00007873"/>
    </source>
</evidence>
<dbReference type="Gene3D" id="1.10.620.20">
    <property type="entry name" value="Ribonucleotide Reductase, subunit A"/>
    <property type="match status" value="1"/>
</dbReference>
<evidence type="ECO:0000256" key="5">
    <source>
        <dbReference type="ARBA" id="ARBA00013559"/>
    </source>
</evidence>
<protein>
    <recommendedName>
        <fullName evidence="5">R2-like ligand binding oxidase</fullName>
    </recommendedName>
    <alternativeName>
        <fullName evidence="11">Ribonucleotide reductase R2 subunit homolog</fullName>
    </alternativeName>
    <alternativeName>
        <fullName evidence="10">Ribonucleotide reductase small subunit homolog</fullName>
    </alternativeName>
</protein>
<keyword evidence="8" id="KW-0408">Iron</keyword>
<evidence type="ECO:0000256" key="10">
    <source>
        <dbReference type="ARBA" id="ARBA00031672"/>
    </source>
</evidence>
<evidence type="ECO:0000313" key="12">
    <source>
        <dbReference type="EMBL" id="MCD2196917.1"/>
    </source>
</evidence>
<sequence length="334" mass="37085">MSSTRSIAHGQRTGYASLEAGRLSFESFPMRLFTKGNARHWNPADIDFSQDARDVAAMTDEERWLTSALAAQFLAGEESVTQDLQPFIAAMAAEGRLADEMYLTQFLYEEAKHTESFRRWFDAVGMTDDLHEFVDFNDAYTQIFAQELPACLHALHDDPSPANQVRASVTYNHVVEGALALTGYFGWSQVCASRGILPGMQRVVKLIGDDERRHMAWGTFTCRRHVAADDALWTVVNDRLEELFAPAVGVIANTFDHFGDENPPFGISVDEMTEYAADRLNRRLGTIESARGADLLSIDTDADPERLEETFHAEDQAALQQVAASDDAPAIAQA</sequence>
<proteinExistence type="inferred from homology"/>
<evidence type="ECO:0000256" key="8">
    <source>
        <dbReference type="ARBA" id="ARBA00023004"/>
    </source>
</evidence>
<evidence type="ECO:0000256" key="1">
    <source>
        <dbReference type="ARBA" id="ARBA00001936"/>
    </source>
</evidence>
<reference evidence="12 13" key="1">
    <citation type="submission" date="2021-11" db="EMBL/GenBank/DDBJ databases">
        <title>Draft genome sequence of Actinomycetospora sp. SF1 isolated from the rhizosphere soil.</title>
        <authorList>
            <person name="Duangmal K."/>
            <person name="Chantavorakit T."/>
        </authorList>
    </citation>
    <scope>NUCLEOTIDE SEQUENCE [LARGE SCALE GENOMIC DNA]</scope>
    <source>
        <strain evidence="12 13">TBRC 5722</strain>
    </source>
</reference>
<comment type="subunit">
    <text evidence="4">Homodimer.</text>
</comment>
<dbReference type="NCBIfam" id="NF006199">
    <property type="entry name" value="PRK08326.1-2"/>
    <property type="match status" value="1"/>
</dbReference>
<keyword evidence="7" id="KW-0560">Oxidoreductase</keyword>
<dbReference type="InterPro" id="IPR012348">
    <property type="entry name" value="RNR-like"/>
</dbReference>
<organism evidence="12 13">
    <name type="scientific">Actinomycetospora endophytica</name>
    <dbReference type="NCBI Taxonomy" id="2291215"/>
    <lineage>
        <taxon>Bacteria</taxon>
        <taxon>Bacillati</taxon>
        <taxon>Actinomycetota</taxon>
        <taxon>Actinomycetes</taxon>
        <taxon>Pseudonocardiales</taxon>
        <taxon>Pseudonocardiaceae</taxon>
        <taxon>Actinomycetospora</taxon>
    </lineage>
</organism>
<comment type="cofactor">
    <cofactor evidence="2">
        <name>Fe cation</name>
        <dbReference type="ChEBI" id="CHEBI:24875"/>
    </cofactor>
</comment>
<dbReference type="Pfam" id="PF00268">
    <property type="entry name" value="Ribonuc_red_sm"/>
    <property type="match status" value="1"/>
</dbReference>
<gene>
    <name evidence="12" type="ORF">LQ327_26450</name>
</gene>
<evidence type="ECO:0000256" key="9">
    <source>
        <dbReference type="ARBA" id="ARBA00023211"/>
    </source>
</evidence>
<evidence type="ECO:0000256" key="2">
    <source>
        <dbReference type="ARBA" id="ARBA00001962"/>
    </source>
</evidence>
<accession>A0ABS8PF82</accession>
<dbReference type="CDD" id="cd07911">
    <property type="entry name" value="RNRR2_Rv0233_like"/>
    <property type="match status" value="1"/>
</dbReference>
<dbReference type="SUPFAM" id="SSF47240">
    <property type="entry name" value="Ferritin-like"/>
    <property type="match status" value="1"/>
</dbReference>
<dbReference type="InterPro" id="IPR000358">
    <property type="entry name" value="RNR_small_fam"/>
</dbReference>
<evidence type="ECO:0000256" key="6">
    <source>
        <dbReference type="ARBA" id="ARBA00022723"/>
    </source>
</evidence>
<comment type="similarity">
    <text evidence="3">Belongs to the ribonucleoside diphosphate reductase small chain family. R2-like ligand binding oxidase subfamily.</text>
</comment>
<dbReference type="Proteomes" id="UP001199469">
    <property type="component" value="Unassembled WGS sequence"/>
</dbReference>
<dbReference type="InterPro" id="IPR009078">
    <property type="entry name" value="Ferritin-like_SF"/>
</dbReference>
<comment type="caution">
    <text evidence="12">The sequence shown here is derived from an EMBL/GenBank/DDBJ whole genome shotgun (WGS) entry which is preliminary data.</text>
</comment>
<dbReference type="NCBIfam" id="NF006201">
    <property type="entry name" value="PRK08326.1-4"/>
    <property type="match status" value="1"/>
</dbReference>
<keyword evidence="9" id="KW-0464">Manganese</keyword>
<dbReference type="EMBL" id="JAJNDB010000007">
    <property type="protein sequence ID" value="MCD2196917.1"/>
    <property type="molecule type" value="Genomic_DNA"/>
</dbReference>
<dbReference type="InterPro" id="IPR033908">
    <property type="entry name" value="R2LOX"/>
</dbReference>
<evidence type="ECO:0000256" key="7">
    <source>
        <dbReference type="ARBA" id="ARBA00023002"/>
    </source>
</evidence>